<dbReference type="OrthoDB" id="527024at2759"/>
<feature type="coiled-coil region" evidence="4">
    <location>
        <begin position="1012"/>
        <end position="1041"/>
    </location>
</feature>
<dbReference type="Gene3D" id="3.40.50.10140">
    <property type="entry name" value="Toll/interleukin-1 receptor homology (TIR) domain"/>
    <property type="match status" value="1"/>
</dbReference>
<dbReference type="Pfam" id="PF13676">
    <property type="entry name" value="TIR_2"/>
    <property type="match status" value="1"/>
</dbReference>
<dbReference type="SMART" id="SM00248">
    <property type="entry name" value="ANK"/>
    <property type="match status" value="14"/>
</dbReference>
<feature type="repeat" description="ANK" evidence="3">
    <location>
        <begin position="937"/>
        <end position="969"/>
    </location>
</feature>
<dbReference type="InterPro" id="IPR000157">
    <property type="entry name" value="TIR_dom"/>
</dbReference>
<feature type="region of interest" description="Disordered" evidence="5">
    <location>
        <begin position="1172"/>
        <end position="1225"/>
    </location>
</feature>
<dbReference type="PROSITE" id="PS50088">
    <property type="entry name" value="ANK_REPEAT"/>
    <property type="match status" value="12"/>
</dbReference>
<feature type="repeat" description="ANK" evidence="3">
    <location>
        <begin position="361"/>
        <end position="393"/>
    </location>
</feature>
<feature type="compositionally biased region" description="Polar residues" evidence="5">
    <location>
        <begin position="1189"/>
        <end position="1206"/>
    </location>
</feature>
<dbReference type="Gene3D" id="1.25.40.20">
    <property type="entry name" value="Ankyrin repeat-containing domain"/>
    <property type="match status" value="6"/>
</dbReference>
<dbReference type="PROSITE" id="PS50297">
    <property type="entry name" value="ANK_REP_REGION"/>
    <property type="match status" value="11"/>
</dbReference>
<feature type="repeat" description="ANK" evidence="3">
    <location>
        <begin position="786"/>
        <end position="818"/>
    </location>
</feature>
<dbReference type="SUPFAM" id="SSF52200">
    <property type="entry name" value="Toll/Interleukin receptor TIR domain"/>
    <property type="match status" value="1"/>
</dbReference>
<dbReference type="Pfam" id="PF12796">
    <property type="entry name" value="Ank_2"/>
    <property type="match status" value="5"/>
</dbReference>
<feature type="repeat" description="ANK" evidence="3">
    <location>
        <begin position="687"/>
        <end position="719"/>
    </location>
</feature>
<evidence type="ECO:0000259" key="6">
    <source>
        <dbReference type="Pfam" id="PF13676"/>
    </source>
</evidence>
<dbReference type="PANTHER" id="PTHR24198">
    <property type="entry name" value="ANKYRIN REPEAT AND PROTEIN KINASE DOMAIN-CONTAINING PROTEIN"/>
    <property type="match status" value="1"/>
</dbReference>
<dbReference type="InterPro" id="IPR036770">
    <property type="entry name" value="Ankyrin_rpt-contain_sf"/>
</dbReference>
<dbReference type="InterPro" id="IPR035897">
    <property type="entry name" value="Toll_tir_struct_dom_sf"/>
</dbReference>
<sequence>MMRASGTSTPAGAAALSSAPAQIVLSYRVPETGAVELGGNGMVLRMQERLQHAGFSVFVGEASLQGGDAWDDMIQAAVEGCSVFVALCSPTYCMWGVRLPQLAASRLLAAEGCALEGCDLPDPDDTGRPLLLFPALLLVLTGDELLLRLEADPSAPLAALYADVARAHPASSPLVYVVGLEAALARRERANKALVQPGLAGRQPCGAAPAGPYGQTAWTKRELQIADSDRKAIIPVWMEGAYPPRGVRMYLIGKQRLPQGDKPMVEVDFETAMLELVVCIQRAGCYPGMRPERPLTAGRQQLPKLPATSFRASSPAGPAALAALSPLRARALLLACKAGEVAGVELQLRSPAVNPNVQDKSGSTALQIACRAGHEQVAALLLAAGAAVDAKDKVRRRVNKGRPAIPIAPSPRRRPAVALLPCRPAAPPPSCRCPGPPPSPPSFPPCRWAALPPPRLAAAPPPCRRAVAMPARRHAAPPPRRTTSPVCLTCCPAVLWRAQDGLTPLQFAISEGHAKVAQVLLQAGAAINTRDQQSFAGCCGAVAGARAGAVSICRGHLLTDTPSSPLCCTQEGRAPLHTAVVGGHKEAVEVMINAGADVDVKDKVPWGVAGGEACEGLEACAGATPLHIASQGSSADIAEVLLRAGADADVKDKKLATPLHVASVHGRVAVAEALVRAGADVGAKDKGESSPLHVAGLHGQAEVAEALLRAGADVGAVDKNQWTPLHAASSKGHTAVVKVLMRAKANVGAKTNAMSTPLHIASLNGHAAAAETLLQAGADVGAKTKEGWTPLHIASWKGHSDVAAVLLKAGADASSEQKVGAYVPTGGMICLGRLMHPAHCAPPPPMECRPPFTGLTNAHLLAPILPPAKEGKTPMQVAMGGGHKGAVQVLLQALVPTSAEDTRAGLTPLHIASRDGRMPVVEALLFVGAEVDAKDKGGRTPLLAASQEGRTAVVAALLRAGANVRTQDQEGKTPLHAASEKGRSEAGSTAMSVAKQQGKHEVVALLQPAYSAKEAEEAARAAQAAAQAAEAARAARAAEAAKAAKAAEVARAAEEARAARAAEAARTAQAARAAGQSLLTECAKTDPTGVCKAVRLLMAVRGIDLDVQGQQRAEHLGVQHGVAVRRLLRIGLVHQKKQPVMSAVSATTRISSARKLLASTNTMMMTSTAVMSTPAHSGMPKSRLKAMAQPTTSARSRSEATPSLSDSDCRNMAKIDDSSTTNSSV</sequence>
<accession>A0A2J7ZMY9</accession>
<feature type="repeat" description="ANK" evidence="3">
    <location>
        <begin position="870"/>
        <end position="902"/>
    </location>
</feature>
<dbReference type="Pfam" id="PF00023">
    <property type="entry name" value="Ank"/>
    <property type="match status" value="2"/>
</dbReference>
<name>A0A2J7ZMY9_9CHLO</name>
<evidence type="ECO:0000256" key="3">
    <source>
        <dbReference type="PROSITE-ProRule" id="PRU00023"/>
    </source>
</evidence>
<dbReference type="InterPro" id="IPR002110">
    <property type="entry name" value="Ankyrin_rpt"/>
</dbReference>
<feature type="compositionally biased region" description="Basic and acidic residues" evidence="5">
    <location>
        <begin position="1207"/>
        <end position="1217"/>
    </location>
</feature>
<feature type="region of interest" description="Disordered" evidence="5">
    <location>
        <begin position="965"/>
        <end position="989"/>
    </location>
</feature>
<feature type="repeat" description="ANK" evidence="3">
    <location>
        <begin position="753"/>
        <end position="785"/>
    </location>
</feature>
<feature type="compositionally biased region" description="Basic and acidic residues" evidence="5">
    <location>
        <begin position="967"/>
        <end position="984"/>
    </location>
</feature>
<reference evidence="7 8" key="1">
    <citation type="journal article" date="2017" name="Mol. Biol. Evol.">
        <title>The 4-celled Tetrabaena socialis nuclear genome reveals the essential components for genetic control of cell number at the origin of multicellularity in the volvocine lineage.</title>
        <authorList>
            <person name="Featherston J."/>
            <person name="Arakaki Y."/>
            <person name="Hanschen E.R."/>
            <person name="Ferris P.J."/>
            <person name="Michod R.E."/>
            <person name="Olson B.J.S.C."/>
            <person name="Nozaki H."/>
            <person name="Durand P.M."/>
        </authorList>
    </citation>
    <scope>NUCLEOTIDE SEQUENCE [LARGE SCALE GENOMIC DNA]</scope>
    <source>
        <strain evidence="7 8">NIES-571</strain>
    </source>
</reference>
<feature type="repeat" description="ANK" evidence="3">
    <location>
        <begin position="654"/>
        <end position="686"/>
    </location>
</feature>
<protein>
    <submittedName>
        <fullName evidence="7">Ankyrin-1</fullName>
    </submittedName>
</protein>
<gene>
    <name evidence="7" type="ORF">TSOC_012463</name>
</gene>
<comment type="caution">
    <text evidence="7">The sequence shown here is derived from an EMBL/GenBank/DDBJ whole genome shotgun (WGS) entry which is preliminary data.</text>
</comment>
<evidence type="ECO:0000256" key="4">
    <source>
        <dbReference type="SAM" id="Coils"/>
    </source>
</evidence>
<dbReference type="GO" id="GO:0007165">
    <property type="term" value="P:signal transduction"/>
    <property type="evidence" value="ECO:0007669"/>
    <property type="project" value="InterPro"/>
</dbReference>
<evidence type="ECO:0000256" key="5">
    <source>
        <dbReference type="SAM" id="MobiDB-lite"/>
    </source>
</evidence>
<feature type="repeat" description="ANK" evidence="3">
    <location>
        <begin position="904"/>
        <end position="936"/>
    </location>
</feature>
<evidence type="ECO:0000313" key="8">
    <source>
        <dbReference type="Proteomes" id="UP000236333"/>
    </source>
</evidence>
<dbReference type="SUPFAM" id="SSF48403">
    <property type="entry name" value="Ankyrin repeat"/>
    <property type="match status" value="3"/>
</dbReference>
<dbReference type="PRINTS" id="PR01415">
    <property type="entry name" value="ANKYRIN"/>
</dbReference>
<feature type="repeat" description="ANK" evidence="3">
    <location>
        <begin position="500"/>
        <end position="532"/>
    </location>
</feature>
<evidence type="ECO:0000313" key="7">
    <source>
        <dbReference type="EMBL" id="PNH01635.1"/>
    </source>
</evidence>
<dbReference type="AlphaFoldDB" id="A0A2J7ZMY9"/>
<keyword evidence="1" id="KW-0677">Repeat</keyword>
<feature type="repeat" description="ANK" evidence="3">
    <location>
        <begin position="571"/>
        <end position="603"/>
    </location>
</feature>
<feature type="repeat" description="ANK" evidence="3">
    <location>
        <begin position="720"/>
        <end position="752"/>
    </location>
</feature>
<feature type="repeat" description="ANK" evidence="3">
    <location>
        <begin position="621"/>
        <end position="653"/>
    </location>
</feature>
<evidence type="ECO:0000256" key="1">
    <source>
        <dbReference type="ARBA" id="ARBA00022737"/>
    </source>
</evidence>
<dbReference type="EMBL" id="PGGS01000834">
    <property type="protein sequence ID" value="PNH01635.1"/>
    <property type="molecule type" value="Genomic_DNA"/>
</dbReference>
<proteinExistence type="predicted"/>
<dbReference type="PANTHER" id="PTHR24198:SF165">
    <property type="entry name" value="ANKYRIN REPEAT-CONTAINING PROTEIN-RELATED"/>
    <property type="match status" value="1"/>
</dbReference>
<keyword evidence="8" id="KW-1185">Reference proteome</keyword>
<evidence type="ECO:0000256" key="2">
    <source>
        <dbReference type="ARBA" id="ARBA00023043"/>
    </source>
</evidence>
<keyword evidence="4" id="KW-0175">Coiled coil</keyword>
<organism evidence="7 8">
    <name type="scientific">Tetrabaena socialis</name>
    <dbReference type="NCBI Taxonomy" id="47790"/>
    <lineage>
        <taxon>Eukaryota</taxon>
        <taxon>Viridiplantae</taxon>
        <taxon>Chlorophyta</taxon>
        <taxon>core chlorophytes</taxon>
        <taxon>Chlorophyceae</taxon>
        <taxon>CS clade</taxon>
        <taxon>Chlamydomonadales</taxon>
        <taxon>Tetrabaenaceae</taxon>
        <taxon>Tetrabaena</taxon>
    </lineage>
</organism>
<feature type="domain" description="TIR" evidence="6">
    <location>
        <begin position="42"/>
        <end position="96"/>
    </location>
</feature>
<keyword evidence="2 3" id="KW-0040">ANK repeat</keyword>
<dbReference type="Proteomes" id="UP000236333">
    <property type="component" value="Unassembled WGS sequence"/>
</dbReference>